<sequence>MRQHHYPGAIPAQPFSYANQQPILPRKSIQHDTDAITHTRSFQMLEGWISDSEKSTPSNAQSVNKSTAVQQNASSRRFSAGAPSSHPSRSFRYLQEQYANDTDAVTAKEMVGLRRSSDVPRPYQTLRHDTSEQLPVIRSEAVNNREDLAEIYNKPPPSFREREPEARRFSGSRNPSRTFRFLQKMTQDDQQNDATPVPGYIKPQQLISQSNQSQSITDTSSKSMGTNETAENLASVVYVNHTSVYTLCLTSKNPTRNWAAPEHSAYFMEAGFQSGISRPGSVRSSSIPEARSSNLPERKSLPHNIFFHNRSPTYYLSTHKATPVIPVKWFHRYNICMA</sequence>
<feature type="compositionally biased region" description="Polar residues" evidence="1">
    <location>
        <begin position="55"/>
        <end position="77"/>
    </location>
</feature>
<organism evidence="2 3">
    <name type="scientific">Adineta ricciae</name>
    <name type="common">Rotifer</name>
    <dbReference type="NCBI Taxonomy" id="249248"/>
    <lineage>
        <taxon>Eukaryota</taxon>
        <taxon>Metazoa</taxon>
        <taxon>Spiralia</taxon>
        <taxon>Gnathifera</taxon>
        <taxon>Rotifera</taxon>
        <taxon>Eurotatoria</taxon>
        <taxon>Bdelloidea</taxon>
        <taxon>Adinetida</taxon>
        <taxon>Adinetidae</taxon>
        <taxon>Adineta</taxon>
    </lineage>
</organism>
<evidence type="ECO:0000313" key="2">
    <source>
        <dbReference type="EMBL" id="CAF1255654.1"/>
    </source>
</evidence>
<feature type="region of interest" description="Disordered" evidence="1">
    <location>
        <begin position="151"/>
        <end position="174"/>
    </location>
</feature>
<proteinExistence type="predicted"/>
<dbReference type="Proteomes" id="UP000663852">
    <property type="component" value="Unassembled WGS sequence"/>
</dbReference>
<dbReference type="OrthoDB" id="44841at2759"/>
<accession>A0A815AK40</accession>
<feature type="compositionally biased region" description="Low complexity" evidence="1">
    <location>
        <begin position="205"/>
        <end position="221"/>
    </location>
</feature>
<dbReference type="EMBL" id="CAJNOJ010000182">
    <property type="protein sequence ID" value="CAF1255654.1"/>
    <property type="molecule type" value="Genomic_DNA"/>
</dbReference>
<gene>
    <name evidence="2" type="ORF">EDS130_LOCUS28230</name>
</gene>
<dbReference type="AlphaFoldDB" id="A0A815AK40"/>
<reference evidence="2" key="1">
    <citation type="submission" date="2021-02" db="EMBL/GenBank/DDBJ databases">
        <authorList>
            <person name="Nowell W R."/>
        </authorList>
    </citation>
    <scope>NUCLEOTIDE SEQUENCE</scope>
</reference>
<name>A0A815AK40_ADIRI</name>
<feature type="compositionally biased region" description="Basic and acidic residues" evidence="1">
    <location>
        <begin position="159"/>
        <end position="168"/>
    </location>
</feature>
<feature type="region of interest" description="Disordered" evidence="1">
    <location>
        <begin position="52"/>
        <end position="88"/>
    </location>
</feature>
<evidence type="ECO:0000313" key="3">
    <source>
        <dbReference type="Proteomes" id="UP000663852"/>
    </source>
</evidence>
<feature type="region of interest" description="Disordered" evidence="1">
    <location>
        <begin position="205"/>
        <end position="227"/>
    </location>
</feature>
<evidence type="ECO:0000256" key="1">
    <source>
        <dbReference type="SAM" id="MobiDB-lite"/>
    </source>
</evidence>
<protein>
    <submittedName>
        <fullName evidence="2">Uncharacterized protein</fullName>
    </submittedName>
</protein>
<comment type="caution">
    <text evidence="2">The sequence shown here is derived from an EMBL/GenBank/DDBJ whole genome shotgun (WGS) entry which is preliminary data.</text>
</comment>